<dbReference type="Gene3D" id="2.60.40.4070">
    <property type="match status" value="1"/>
</dbReference>
<evidence type="ECO:0000313" key="3">
    <source>
        <dbReference type="EMBL" id="MCA9754824.1"/>
    </source>
</evidence>
<proteinExistence type="predicted"/>
<dbReference type="SUPFAM" id="SSF82171">
    <property type="entry name" value="DPP6 N-terminal domain-like"/>
    <property type="match status" value="2"/>
</dbReference>
<feature type="domain" description="FlgD/Vpr Ig-like" evidence="2">
    <location>
        <begin position="452"/>
        <end position="509"/>
    </location>
</feature>
<name>A0A956N915_UNCEI</name>
<reference evidence="3" key="2">
    <citation type="journal article" date="2021" name="Microbiome">
        <title>Successional dynamics and alternative stable states in a saline activated sludge microbial community over 9 years.</title>
        <authorList>
            <person name="Wang Y."/>
            <person name="Ye J."/>
            <person name="Ju F."/>
            <person name="Liu L."/>
            <person name="Boyd J.A."/>
            <person name="Deng Y."/>
            <person name="Parks D.H."/>
            <person name="Jiang X."/>
            <person name="Yin X."/>
            <person name="Woodcroft B.J."/>
            <person name="Tyson G.W."/>
            <person name="Hugenholtz P."/>
            <person name="Polz M.F."/>
            <person name="Zhang T."/>
        </authorList>
    </citation>
    <scope>NUCLEOTIDE SEQUENCE</scope>
    <source>
        <strain evidence="3">HKST-UBA02</strain>
    </source>
</reference>
<organism evidence="3 4">
    <name type="scientific">Eiseniibacteriota bacterium</name>
    <dbReference type="NCBI Taxonomy" id="2212470"/>
    <lineage>
        <taxon>Bacteria</taxon>
        <taxon>Candidatus Eiseniibacteriota</taxon>
    </lineage>
</organism>
<keyword evidence="1" id="KW-0812">Transmembrane</keyword>
<evidence type="ECO:0000313" key="4">
    <source>
        <dbReference type="Proteomes" id="UP000739538"/>
    </source>
</evidence>
<comment type="caution">
    <text evidence="3">The sequence shown here is derived from an EMBL/GenBank/DDBJ whole genome shotgun (WGS) entry which is preliminary data.</text>
</comment>
<dbReference type="Pfam" id="PF13860">
    <property type="entry name" value="FlgD_ig"/>
    <property type="match status" value="1"/>
</dbReference>
<keyword evidence="1" id="KW-0472">Membrane</keyword>
<protein>
    <recommendedName>
        <fullName evidence="2">FlgD/Vpr Ig-like domain-containing protein</fullName>
    </recommendedName>
</protein>
<dbReference type="AlphaFoldDB" id="A0A956N915"/>
<feature type="transmembrane region" description="Helical" evidence="1">
    <location>
        <begin position="34"/>
        <end position="52"/>
    </location>
</feature>
<keyword evidence="1" id="KW-1133">Transmembrane helix</keyword>
<dbReference type="EMBL" id="JAGQHS010000010">
    <property type="protein sequence ID" value="MCA9754824.1"/>
    <property type="molecule type" value="Genomic_DNA"/>
</dbReference>
<evidence type="ECO:0000256" key="1">
    <source>
        <dbReference type="SAM" id="Phobius"/>
    </source>
</evidence>
<dbReference type="InterPro" id="IPR025965">
    <property type="entry name" value="FlgD/Vpr_Ig-like"/>
</dbReference>
<gene>
    <name evidence="3" type="ORF">KDA27_03410</name>
</gene>
<reference evidence="3" key="1">
    <citation type="submission" date="2020-04" db="EMBL/GenBank/DDBJ databases">
        <authorList>
            <person name="Zhang T."/>
        </authorList>
    </citation>
    <scope>NUCLEOTIDE SEQUENCE</scope>
    <source>
        <strain evidence="3">HKST-UBA02</strain>
    </source>
</reference>
<dbReference type="Proteomes" id="UP000739538">
    <property type="component" value="Unassembled WGS sequence"/>
</dbReference>
<accession>A0A956N915</accession>
<evidence type="ECO:0000259" key="2">
    <source>
        <dbReference type="Pfam" id="PF13860"/>
    </source>
</evidence>
<sequence>MQSNPTYVSRPVERSGAVGRGLGRRDLWAGLPRFALVTGLTLAAATLLLVGAPSSSSAGYPLYAPSGPETQLNDFSPNPHRFVTLAANGQNQNLWVWDGQGATDSQGIFGRLTSDWTEFRINEDTAGAQRRPSADWSPNGQWVVVVWHDDSGRIVLRQFDVSGNPLTGDVVLATGDHSVLVRPTVRHTPTGKIVVAWQENRDDGTSVIHARGFLPNGAPGSDVVSVSLDTTNLKQTMAMQIAPNGKILICWSEREESMIFRIHMTVLEPDLTVSVLDASGFGPNGGQSEPDLVYTEDSSFLLVWSQFHCYVQEVGLDAQPIGTWAQVDDITGPCENPCIDRAPDGTYVVAWKDADISVRPLDENGLPVGASFQYLTGGEIYWLDMSFTFGDNFYTCWDGDSNHGGSIDVFTLGYARITTSVDPSGAGGDAGLETWTAPSVFRDQTEIAYRSLAAGSVSVEVFDGAGRSVRRLQDAEYVTEGTHRTPWDGRDDFGRSVPTGTYFYSVTSPSGRATGRVVRVR</sequence>